<feature type="transmembrane region" description="Helical" evidence="7">
    <location>
        <begin position="113"/>
        <end position="133"/>
    </location>
</feature>
<sequence length="264" mass="27881">MKTSSSASIDVGRLWPRESMNMLAAQIVGVVVLLLAWQFAGTHALAGKTLPPLTDVLHIFTISWRRALLLRSAASTLGSALIGLAAGSLLGIATAMLTRLLPMLEPGLDRLSVVVNAMPVIALGPVLIITAGREATPPLLAAVPVFFQMYVATTAGIAGAEKTTLQYLRATGASHWTTLLRLELPSALPTLISGLKVCVTTAMLGAIVGEWFGAARGLGIVILNTMQNFQIPLLWAAVLITASIALLGYVLMSMAERFVSRRMA</sequence>
<proteinExistence type="inferred from homology"/>
<evidence type="ECO:0000313" key="10">
    <source>
        <dbReference type="Proteomes" id="UP001596391"/>
    </source>
</evidence>
<organism evidence="9 10">
    <name type="scientific">Granulicella cerasi</name>
    <dbReference type="NCBI Taxonomy" id="741063"/>
    <lineage>
        <taxon>Bacteria</taxon>
        <taxon>Pseudomonadati</taxon>
        <taxon>Acidobacteriota</taxon>
        <taxon>Terriglobia</taxon>
        <taxon>Terriglobales</taxon>
        <taxon>Acidobacteriaceae</taxon>
        <taxon>Granulicella</taxon>
    </lineage>
</organism>
<dbReference type="PROSITE" id="PS50928">
    <property type="entry name" value="ABC_TM1"/>
    <property type="match status" value="1"/>
</dbReference>
<keyword evidence="2 7" id="KW-0813">Transport</keyword>
<feature type="transmembrane region" description="Helical" evidence="7">
    <location>
        <begin position="139"/>
        <end position="160"/>
    </location>
</feature>
<dbReference type="PANTHER" id="PTHR30151">
    <property type="entry name" value="ALKANE SULFONATE ABC TRANSPORTER-RELATED, MEMBRANE SUBUNIT"/>
    <property type="match status" value="1"/>
</dbReference>
<comment type="subcellular location">
    <subcellularLocation>
        <location evidence="1 7">Cell membrane</location>
        <topology evidence="1 7">Multi-pass membrane protein</topology>
    </subcellularLocation>
</comment>
<evidence type="ECO:0000256" key="3">
    <source>
        <dbReference type="ARBA" id="ARBA00022475"/>
    </source>
</evidence>
<evidence type="ECO:0000313" key="9">
    <source>
        <dbReference type="EMBL" id="MFC6646274.1"/>
    </source>
</evidence>
<evidence type="ECO:0000256" key="5">
    <source>
        <dbReference type="ARBA" id="ARBA00022989"/>
    </source>
</evidence>
<dbReference type="Pfam" id="PF00528">
    <property type="entry name" value="BPD_transp_1"/>
    <property type="match status" value="1"/>
</dbReference>
<name>A0ABW1Z9X7_9BACT</name>
<evidence type="ECO:0000256" key="7">
    <source>
        <dbReference type="RuleBase" id="RU363032"/>
    </source>
</evidence>
<dbReference type="EMBL" id="JBHSWI010000001">
    <property type="protein sequence ID" value="MFC6646274.1"/>
    <property type="molecule type" value="Genomic_DNA"/>
</dbReference>
<evidence type="ECO:0000256" key="4">
    <source>
        <dbReference type="ARBA" id="ARBA00022692"/>
    </source>
</evidence>
<comment type="caution">
    <text evidence="9">The sequence shown here is derived from an EMBL/GenBank/DDBJ whole genome shotgun (WGS) entry which is preliminary data.</text>
</comment>
<feature type="transmembrane region" description="Helical" evidence="7">
    <location>
        <begin position="21"/>
        <end position="40"/>
    </location>
</feature>
<protein>
    <submittedName>
        <fullName evidence="9">ABC transporter permease</fullName>
    </submittedName>
</protein>
<keyword evidence="6 7" id="KW-0472">Membrane</keyword>
<dbReference type="Proteomes" id="UP001596391">
    <property type="component" value="Unassembled WGS sequence"/>
</dbReference>
<gene>
    <name evidence="9" type="ORF">ACFQBQ_11900</name>
</gene>
<keyword evidence="5 7" id="KW-1133">Transmembrane helix</keyword>
<dbReference type="InterPro" id="IPR000515">
    <property type="entry name" value="MetI-like"/>
</dbReference>
<evidence type="ECO:0000256" key="2">
    <source>
        <dbReference type="ARBA" id="ARBA00022448"/>
    </source>
</evidence>
<feature type="transmembrane region" description="Helical" evidence="7">
    <location>
        <begin position="77"/>
        <end position="101"/>
    </location>
</feature>
<keyword evidence="3" id="KW-1003">Cell membrane</keyword>
<comment type="similarity">
    <text evidence="7">Belongs to the binding-protein-dependent transport system permease family.</text>
</comment>
<evidence type="ECO:0000256" key="6">
    <source>
        <dbReference type="ARBA" id="ARBA00023136"/>
    </source>
</evidence>
<feature type="transmembrane region" description="Helical" evidence="7">
    <location>
        <begin position="233"/>
        <end position="252"/>
    </location>
</feature>
<keyword evidence="4 7" id="KW-0812">Transmembrane</keyword>
<feature type="domain" description="ABC transmembrane type-1" evidence="8">
    <location>
        <begin position="69"/>
        <end position="252"/>
    </location>
</feature>
<dbReference type="SUPFAM" id="SSF161098">
    <property type="entry name" value="MetI-like"/>
    <property type="match status" value="1"/>
</dbReference>
<evidence type="ECO:0000256" key="1">
    <source>
        <dbReference type="ARBA" id="ARBA00004651"/>
    </source>
</evidence>
<dbReference type="CDD" id="cd06261">
    <property type="entry name" value="TM_PBP2"/>
    <property type="match status" value="1"/>
</dbReference>
<keyword evidence="10" id="KW-1185">Reference proteome</keyword>
<dbReference type="PANTHER" id="PTHR30151:SF20">
    <property type="entry name" value="ABC TRANSPORTER PERMEASE PROTEIN HI_0355-RELATED"/>
    <property type="match status" value="1"/>
</dbReference>
<reference evidence="10" key="1">
    <citation type="journal article" date="2019" name="Int. J. Syst. Evol. Microbiol.">
        <title>The Global Catalogue of Microorganisms (GCM) 10K type strain sequencing project: providing services to taxonomists for standard genome sequencing and annotation.</title>
        <authorList>
            <consortium name="The Broad Institute Genomics Platform"/>
            <consortium name="The Broad Institute Genome Sequencing Center for Infectious Disease"/>
            <person name="Wu L."/>
            <person name="Ma J."/>
        </authorList>
    </citation>
    <scope>NUCLEOTIDE SEQUENCE [LARGE SCALE GENOMIC DNA]</scope>
    <source>
        <strain evidence="10">CGMCC 1.16026</strain>
    </source>
</reference>
<accession>A0ABW1Z9X7</accession>
<dbReference type="InterPro" id="IPR035906">
    <property type="entry name" value="MetI-like_sf"/>
</dbReference>
<dbReference type="Gene3D" id="1.10.3720.10">
    <property type="entry name" value="MetI-like"/>
    <property type="match status" value="1"/>
</dbReference>
<evidence type="ECO:0000259" key="8">
    <source>
        <dbReference type="PROSITE" id="PS50928"/>
    </source>
</evidence>
<dbReference type="RefSeq" id="WP_263369961.1">
    <property type="nucleotide sequence ID" value="NZ_JAGSYD010000001.1"/>
</dbReference>